<reference evidence="2" key="4">
    <citation type="submission" date="2023-01" db="EMBL/GenBank/DDBJ databases">
        <title>Draft genome sequence of Methylobacterium brachythecii strain NBRC 107710.</title>
        <authorList>
            <person name="Sun Q."/>
            <person name="Mori K."/>
        </authorList>
    </citation>
    <scope>NUCLEOTIDE SEQUENCE</scope>
    <source>
        <strain evidence="2">NBRC 107710</strain>
    </source>
</reference>
<reference evidence="3 4" key="3">
    <citation type="submission" date="2020-08" db="EMBL/GenBank/DDBJ databases">
        <title>Genomic Encyclopedia of Type Strains, Phase IV (KMG-IV): sequencing the most valuable type-strain genomes for metagenomic binning, comparative biology and taxonomic classification.</title>
        <authorList>
            <person name="Goeker M."/>
        </authorList>
    </citation>
    <scope>NUCLEOTIDE SEQUENCE [LARGE SCALE GENOMIC DNA]</scope>
    <source>
        <strain evidence="3 4">DSM 24105</strain>
    </source>
</reference>
<feature type="compositionally biased region" description="Basic and acidic residues" evidence="1">
    <location>
        <begin position="89"/>
        <end position="102"/>
    </location>
</feature>
<proteinExistence type="predicted"/>
<gene>
    <name evidence="2" type="ORF">GCM10007884_40140</name>
    <name evidence="3" type="ORF">GGR33_002747</name>
</gene>
<accession>A0A7W6F7C7</accession>
<evidence type="ECO:0000313" key="5">
    <source>
        <dbReference type="Proteomes" id="UP001156881"/>
    </source>
</evidence>
<reference evidence="5" key="2">
    <citation type="journal article" date="2019" name="Int. J. Syst. Evol. Microbiol.">
        <title>The Global Catalogue of Microorganisms (GCM) 10K type strain sequencing project: providing services to taxonomists for standard genome sequencing and annotation.</title>
        <authorList>
            <consortium name="The Broad Institute Genomics Platform"/>
            <consortium name="The Broad Institute Genome Sequencing Center for Infectious Disease"/>
            <person name="Wu L."/>
            <person name="Ma J."/>
        </authorList>
    </citation>
    <scope>NUCLEOTIDE SEQUENCE [LARGE SCALE GENOMIC DNA]</scope>
    <source>
        <strain evidence="5">NBRC 107710</strain>
    </source>
</reference>
<dbReference type="AlphaFoldDB" id="A0A7W6F7C7"/>
<protein>
    <submittedName>
        <fullName evidence="3">Uncharacterized protein</fullName>
    </submittedName>
</protein>
<evidence type="ECO:0000313" key="3">
    <source>
        <dbReference type="EMBL" id="MBB3903245.1"/>
    </source>
</evidence>
<feature type="compositionally biased region" description="Basic and acidic residues" evidence="1">
    <location>
        <begin position="46"/>
        <end position="64"/>
    </location>
</feature>
<dbReference type="RefSeq" id="WP_210301992.1">
    <property type="nucleotide sequence ID" value="NZ_BSPG01000031.1"/>
</dbReference>
<organism evidence="3 4">
    <name type="scientific">Methylobacterium brachythecii</name>
    <dbReference type="NCBI Taxonomy" id="1176177"/>
    <lineage>
        <taxon>Bacteria</taxon>
        <taxon>Pseudomonadati</taxon>
        <taxon>Pseudomonadota</taxon>
        <taxon>Alphaproteobacteria</taxon>
        <taxon>Hyphomicrobiales</taxon>
        <taxon>Methylobacteriaceae</taxon>
        <taxon>Methylobacterium</taxon>
    </lineage>
</organism>
<comment type="caution">
    <text evidence="3">The sequence shown here is derived from an EMBL/GenBank/DDBJ whole genome shotgun (WGS) entry which is preliminary data.</text>
</comment>
<dbReference type="EMBL" id="BSPG01000031">
    <property type="protein sequence ID" value="GLS46023.1"/>
    <property type="molecule type" value="Genomic_DNA"/>
</dbReference>
<dbReference type="Proteomes" id="UP000517759">
    <property type="component" value="Unassembled WGS sequence"/>
</dbReference>
<dbReference type="Proteomes" id="UP001156881">
    <property type="component" value="Unassembled WGS sequence"/>
</dbReference>
<dbReference type="EMBL" id="JACIDN010000004">
    <property type="protein sequence ID" value="MBB3903245.1"/>
    <property type="molecule type" value="Genomic_DNA"/>
</dbReference>
<sequence length="102" mass="10801">MITDKTTPSETVTRDDDDVGKLGSPAVAGGRQTAQQEDITNMSAKGRSDNDRQKDRDGLQHDAGRNPVPVGGSSGGHSDQKSASGNGEKVAHGHYKVEKERD</sequence>
<reference evidence="2" key="1">
    <citation type="journal article" date="2014" name="Int. J. Syst. Evol. Microbiol.">
        <title>Complete genome of a new Firmicutes species belonging to the dominant human colonic microbiota ('Ruminococcus bicirculans') reveals two chromosomes and a selective capacity to utilize plant glucans.</title>
        <authorList>
            <consortium name="NISC Comparative Sequencing Program"/>
            <person name="Wegmann U."/>
            <person name="Louis P."/>
            <person name="Goesmann A."/>
            <person name="Henrissat B."/>
            <person name="Duncan S.H."/>
            <person name="Flint H.J."/>
        </authorList>
    </citation>
    <scope>NUCLEOTIDE SEQUENCE</scope>
    <source>
        <strain evidence="2">NBRC 107710</strain>
    </source>
</reference>
<keyword evidence="5" id="KW-1185">Reference proteome</keyword>
<feature type="compositionally biased region" description="Polar residues" evidence="1">
    <location>
        <begin position="1"/>
        <end position="11"/>
    </location>
</feature>
<name>A0A7W6F7C7_9HYPH</name>
<evidence type="ECO:0000256" key="1">
    <source>
        <dbReference type="SAM" id="MobiDB-lite"/>
    </source>
</evidence>
<feature type="compositionally biased region" description="Polar residues" evidence="1">
    <location>
        <begin position="32"/>
        <end position="43"/>
    </location>
</feature>
<evidence type="ECO:0000313" key="4">
    <source>
        <dbReference type="Proteomes" id="UP000517759"/>
    </source>
</evidence>
<evidence type="ECO:0000313" key="2">
    <source>
        <dbReference type="EMBL" id="GLS46023.1"/>
    </source>
</evidence>
<feature type="region of interest" description="Disordered" evidence="1">
    <location>
        <begin position="1"/>
        <end position="102"/>
    </location>
</feature>